<sequence length="44" mass="4730">MCKILSCTASLSGHMETVIKFRVSLEKIKPQILLSHTSLGSLGA</sequence>
<dbReference type="EMBL" id="GBRH01266623">
    <property type="protein sequence ID" value="JAD31272.1"/>
    <property type="molecule type" value="Transcribed_RNA"/>
</dbReference>
<reference evidence="1" key="2">
    <citation type="journal article" date="2015" name="Data Brief">
        <title>Shoot transcriptome of the giant reed, Arundo donax.</title>
        <authorList>
            <person name="Barrero R.A."/>
            <person name="Guerrero F.D."/>
            <person name="Moolhuijzen P."/>
            <person name="Goolsby J.A."/>
            <person name="Tidwell J."/>
            <person name="Bellgard S.E."/>
            <person name="Bellgard M.I."/>
        </authorList>
    </citation>
    <scope>NUCLEOTIDE SEQUENCE</scope>
    <source>
        <tissue evidence="1">Shoot tissue taken approximately 20 cm above the soil surface</tissue>
    </source>
</reference>
<accession>A0A0A8Z8S1</accession>
<protein>
    <submittedName>
        <fullName evidence="1">Uncharacterized protein</fullName>
    </submittedName>
</protein>
<reference evidence="1" key="1">
    <citation type="submission" date="2014-09" db="EMBL/GenBank/DDBJ databases">
        <authorList>
            <person name="Magalhaes I.L.F."/>
            <person name="Oliveira U."/>
            <person name="Santos F.R."/>
            <person name="Vidigal T.H.D.A."/>
            <person name="Brescovit A.D."/>
            <person name="Santos A.J."/>
        </authorList>
    </citation>
    <scope>NUCLEOTIDE SEQUENCE</scope>
    <source>
        <tissue evidence="1">Shoot tissue taken approximately 20 cm above the soil surface</tissue>
    </source>
</reference>
<dbReference type="AlphaFoldDB" id="A0A0A8Z8S1"/>
<name>A0A0A8Z8S1_ARUDO</name>
<organism evidence="1">
    <name type="scientific">Arundo donax</name>
    <name type="common">Giant reed</name>
    <name type="synonym">Donax arundinaceus</name>
    <dbReference type="NCBI Taxonomy" id="35708"/>
    <lineage>
        <taxon>Eukaryota</taxon>
        <taxon>Viridiplantae</taxon>
        <taxon>Streptophyta</taxon>
        <taxon>Embryophyta</taxon>
        <taxon>Tracheophyta</taxon>
        <taxon>Spermatophyta</taxon>
        <taxon>Magnoliopsida</taxon>
        <taxon>Liliopsida</taxon>
        <taxon>Poales</taxon>
        <taxon>Poaceae</taxon>
        <taxon>PACMAD clade</taxon>
        <taxon>Arundinoideae</taxon>
        <taxon>Arundineae</taxon>
        <taxon>Arundo</taxon>
    </lineage>
</organism>
<proteinExistence type="predicted"/>
<evidence type="ECO:0000313" key="1">
    <source>
        <dbReference type="EMBL" id="JAD31272.1"/>
    </source>
</evidence>